<protein>
    <submittedName>
        <fullName evidence="1">Uncharacterized protein</fullName>
    </submittedName>
</protein>
<feature type="non-terminal residue" evidence="1">
    <location>
        <position position="1"/>
    </location>
</feature>
<evidence type="ECO:0000313" key="1">
    <source>
        <dbReference type="EMBL" id="GAG30522.1"/>
    </source>
</evidence>
<dbReference type="AlphaFoldDB" id="X0X572"/>
<organism evidence="1">
    <name type="scientific">marine sediment metagenome</name>
    <dbReference type="NCBI Taxonomy" id="412755"/>
    <lineage>
        <taxon>unclassified sequences</taxon>
        <taxon>metagenomes</taxon>
        <taxon>ecological metagenomes</taxon>
    </lineage>
</organism>
<reference evidence="1" key="1">
    <citation type="journal article" date="2014" name="Front. Microbiol.">
        <title>High frequency of phylogenetically diverse reductive dehalogenase-homologous genes in deep subseafloor sedimentary metagenomes.</title>
        <authorList>
            <person name="Kawai M."/>
            <person name="Futagami T."/>
            <person name="Toyoda A."/>
            <person name="Takaki Y."/>
            <person name="Nishi S."/>
            <person name="Hori S."/>
            <person name="Arai W."/>
            <person name="Tsubouchi T."/>
            <person name="Morono Y."/>
            <person name="Uchiyama I."/>
            <person name="Ito T."/>
            <person name="Fujiyama A."/>
            <person name="Inagaki F."/>
            <person name="Takami H."/>
        </authorList>
    </citation>
    <scope>NUCLEOTIDE SEQUENCE</scope>
    <source>
        <strain evidence="1">Expedition CK06-06</strain>
    </source>
</reference>
<dbReference type="EMBL" id="BARS01046558">
    <property type="protein sequence ID" value="GAG30522.1"/>
    <property type="molecule type" value="Genomic_DNA"/>
</dbReference>
<proteinExistence type="predicted"/>
<feature type="non-terminal residue" evidence="1">
    <location>
        <position position="246"/>
    </location>
</feature>
<name>X0X572_9ZZZZ</name>
<accession>X0X572</accession>
<comment type="caution">
    <text evidence="1">The sequence shown here is derived from an EMBL/GenBank/DDBJ whole genome shotgun (WGS) entry which is preliminary data.</text>
</comment>
<gene>
    <name evidence="1" type="ORF">S01H1_70062</name>
</gene>
<sequence>KREYVIPITLRIYDFVLDDIPQWKRGLFQGRTPSVEVLKLQKEWGFNTIAFWWWHGGHFYFGNAREGRVLFKSNSGGIGYHLENMKKVGFCSTWVYFLMHQGFSQAVENWTNTKYPSNEYKEQYIKALKELFDYCKDNNYSLPILVPTDEPTGYNLERFLKEAYWISEQVSFAKIYTVLHKKNDHKVFKGKKYLNVWVMNNPSPEKKWAAENNGSEFGIYRGVHIKRPMGDTRFHYGYKSFWFDAV</sequence>